<feature type="compositionally biased region" description="Low complexity" evidence="1">
    <location>
        <begin position="608"/>
        <end position="636"/>
    </location>
</feature>
<dbReference type="EMBL" id="MN738969">
    <property type="protein sequence ID" value="QHT33607.1"/>
    <property type="molecule type" value="Genomic_DNA"/>
</dbReference>
<name>A0A6C0EWY1_9ZZZZ</name>
<organism evidence="2">
    <name type="scientific">viral metagenome</name>
    <dbReference type="NCBI Taxonomy" id="1070528"/>
    <lineage>
        <taxon>unclassified sequences</taxon>
        <taxon>metagenomes</taxon>
        <taxon>organismal metagenomes</taxon>
    </lineage>
</organism>
<sequence>MSDQSPDEPPKYPKSKEMSCAGCGSLNSWNFRQSICRSHAHAKEAELERKLHSPVVEFVTRPVYKGAGRPQGICELATFMEMLVIPEPEAEELPRGFPRGFDIYSGHRVDGMTVNEFVHHSNIHGRLPALHRPMFNPPSATFPEVVNLTLEISMEAENEIGRRLFEYFEVANIGFGLVFVNGVKKQYYTLRPEFKDTCRFDFKTRFPNLKLLTVIEHSFVEGSLLPLFLLPPSVRVLRTNRNIFAHEYLEFLSNVPRLSDVLIDFIMMTSILASQEPSLTRKDMLRSSTRFGSDGFDLSATPRLRRLRFVDVIIFDKRDPLQSTIPMCDFLEQAHAPPSLESLEFPFSSNSVSNTMASTTFSESEKTFQRLLTNFRCIFPKKIERVDVSFPYSTGPHGVDTWEQKRYIITLVNGFERCYFEDVVSHRLHQLCVTLRNPGATSSVVPRVALENSENLKRNLRMFLAGAQFGLPATFADKVIYQVELRFRDALRSVASELSLSQASLSQMSIASAHSSIGPVEIKQDKRMKGMVGKQVETYYFEALRPKSTIFKQKHMKEDREPRQCGCDTCQIVMNAGIDRDLNTVARLPFSISGIRSMEEYDAIFDSRTTGRGSQRSPRSQQSPRSPSPRPSSGAKARSRSNDEGSPKGGGSRRCRARVSKAIRRKQRHVKRTRKQ</sequence>
<evidence type="ECO:0000256" key="1">
    <source>
        <dbReference type="SAM" id="MobiDB-lite"/>
    </source>
</evidence>
<feature type="region of interest" description="Disordered" evidence="1">
    <location>
        <begin position="608"/>
        <end position="676"/>
    </location>
</feature>
<evidence type="ECO:0000313" key="2">
    <source>
        <dbReference type="EMBL" id="QHT33607.1"/>
    </source>
</evidence>
<feature type="compositionally biased region" description="Basic residues" evidence="1">
    <location>
        <begin position="651"/>
        <end position="676"/>
    </location>
</feature>
<proteinExistence type="predicted"/>
<reference evidence="2" key="1">
    <citation type="journal article" date="2020" name="Nature">
        <title>Giant virus diversity and host interactions through global metagenomics.</title>
        <authorList>
            <person name="Schulz F."/>
            <person name="Roux S."/>
            <person name="Paez-Espino D."/>
            <person name="Jungbluth S."/>
            <person name="Walsh D.A."/>
            <person name="Denef V.J."/>
            <person name="McMahon K.D."/>
            <person name="Konstantinidis K.T."/>
            <person name="Eloe-Fadrosh E.A."/>
            <person name="Kyrpides N.C."/>
            <person name="Woyke T."/>
        </authorList>
    </citation>
    <scope>NUCLEOTIDE SEQUENCE</scope>
    <source>
        <strain evidence="2">GVMAG-M-3300009161-36</strain>
    </source>
</reference>
<dbReference type="AlphaFoldDB" id="A0A6C0EWY1"/>
<protein>
    <submittedName>
        <fullName evidence="2">Uncharacterized protein</fullName>
    </submittedName>
</protein>
<accession>A0A6C0EWY1</accession>